<accession>A0A8K0FZC0</accession>
<reference evidence="2" key="1">
    <citation type="submission" date="2019-08" db="EMBL/GenBank/DDBJ databases">
        <title>The genome of the North American firefly Photinus pyralis.</title>
        <authorList>
            <consortium name="Photinus pyralis genome working group"/>
            <person name="Fallon T.R."/>
            <person name="Sander Lower S.E."/>
            <person name="Weng J.-K."/>
        </authorList>
    </citation>
    <scope>NUCLEOTIDE SEQUENCE</scope>
    <source>
        <strain evidence="2">TRF0915ILg1</strain>
        <tissue evidence="2">Whole body</tissue>
    </source>
</reference>
<evidence type="ECO:0000313" key="3">
    <source>
        <dbReference type="Proteomes" id="UP000801492"/>
    </source>
</evidence>
<gene>
    <name evidence="2" type="ORF">ILUMI_26037</name>
</gene>
<organism evidence="2 3">
    <name type="scientific">Ignelater luminosus</name>
    <name type="common">Cucubano</name>
    <name type="synonym">Pyrophorus luminosus</name>
    <dbReference type="NCBI Taxonomy" id="2038154"/>
    <lineage>
        <taxon>Eukaryota</taxon>
        <taxon>Metazoa</taxon>
        <taxon>Ecdysozoa</taxon>
        <taxon>Arthropoda</taxon>
        <taxon>Hexapoda</taxon>
        <taxon>Insecta</taxon>
        <taxon>Pterygota</taxon>
        <taxon>Neoptera</taxon>
        <taxon>Endopterygota</taxon>
        <taxon>Coleoptera</taxon>
        <taxon>Polyphaga</taxon>
        <taxon>Elateriformia</taxon>
        <taxon>Elateroidea</taxon>
        <taxon>Elateridae</taxon>
        <taxon>Agrypninae</taxon>
        <taxon>Pyrophorini</taxon>
        <taxon>Ignelater</taxon>
    </lineage>
</organism>
<evidence type="ECO:0008006" key="4">
    <source>
        <dbReference type="Google" id="ProtNLM"/>
    </source>
</evidence>
<evidence type="ECO:0000313" key="2">
    <source>
        <dbReference type="EMBL" id="KAF2880138.1"/>
    </source>
</evidence>
<sequence>MLTFAILLICTHLAYSVMLIYHMNSTIVKHLFEDGHCHYQKGHTIRSGCECEDPDYYEIKCLVSPASCRVCEYLDTQEEVCILKELYEDSFLPIQGRVKFSCEHDTIKESKNYFTNKIMP</sequence>
<comment type="caution">
    <text evidence="2">The sequence shown here is derived from an EMBL/GenBank/DDBJ whole genome shotgun (WGS) entry which is preliminary data.</text>
</comment>
<keyword evidence="3" id="KW-1185">Reference proteome</keyword>
<protein>
    <recommendedName>
        <fullName evidence="4">TNFR-Cys domain-containing protein</fullName>
    </recommendedName>
</protein>
<keyword evidence="1" id="KW-0732">Signal</keyword>
<name>A0A8K0FZC0_IGNLU</name>
<feature type="signal peptide" evidence="1">
    <location>
        <begin position="1"/>
        <end position="16"/>
    </location>
</feature>
<dbReference type="Proteomes" id="UP000801492">
    <property type="component" value="Unassembled WGS sequence"/>
</dbReference>
<proteinExistence type="predicted"/>
<evidence type="ECO:0000256" key="1">
    <source>
        <dbReference type="SAM" id="SignalP"/>
    </source>
</evidence>
<dbReference type="AlphaFoldDB" id="A0A8K0FZC0"/>
<dbReference type="EMBL" id="VTPC01091020">
    <property type="protein sequence ID" value="KAF2880138.1"/>
    <property type="molecule type" value="Genomic_DNA"/>
</dbReference>
<feature type="chain" id="PRO_5035462152" description="TNFR-Cys domain-containing protein" evidence="1">
    <location>
        <begin position="17"/>
        <end position="120"/>
    </location>
</feature>